<dbReference type="EMBL" id="JBHULN010000011">
    <property type="protein sequence ID" value="MFD2572473.1"/>
    <property type="molecule type" value="Genomic_DNA"/>
</dbReference>
<dbReference type="SUPFAM" id="SSF53448">
    <property type="entry name" value="Nucleotide-diphospho-sugar transferases"/>
    <property type="match status" value="1"/>
</dbReference>
<dbReference type="RefSeq" id="WP_381524925.1">
    <property type="nucleotide sequence ID" value="NZ_JBHULN010000011.1"/>
</dbReference>
<keyword evidence="3" id="KW-1185">Reference proteome</keyword>
<sequence>MKNSFSISVAMCTYNGERYVLEQLASIAKQDRLPDELIIVDDGSRDTTVSIVREFAVSVPFPVKLYENEKNLGSTKSFERAATACTGDIIAFADQDDAWREDRLSKTEEYLLNNPQMDAVFSDAEIIDDDSMPRGRRIWEEVQFTPEAQARWKQGEAYQMLYFSYVVTGATLAIRRSVLPTITPFPTHVPVLIHDAWIALVLALKDKIGFIDECLIFYRQHTHQQVGFKPARPKVTLRDRFTRGREGKMVYVRKQADRYRQLYTLLSSRTDIDKSRIVLLKRMKDHLAQRTELPTGRVFRVVPVLREFGRGNYQLFGGHWWKTIMGDLLEA</sequence>
<comment type="caution">
    <text evidence="2">The sequence shown here is derived from an EMBL/GenBank/DDBJ whole genome shotgun (WGS) entry which is preliminary data.</text>
</comment>
<protein>
    <submittedName>
        <fullName evidence="2">Glycosyltransferase family 2 protein</fullName>
    </submittedName>
</protein>
<accession>A0ABW5M8E6</accession>
<dbReference type="Pfam" id="PF00535">
    <property type="entry name" value="Glycos_transf_2"/>
    <property type="match status" value="1"/>
</dbReference>
<feature type="domain" description="Glycosyltransferase 2-like" evidence="1">
    <location>
        <begin position="8"/>
        <end position="159"/>
    </location>
</feature>
<organism evidence="2 3">
    <name type="scientific">Spirosoma soli</name>
    <dbReference type="NCBI Taxonomy" id="1770529"/>
    <lineage>
        <taxon>Bacteria</taxon>
        <taxon>Pseudomonadati</taxon>
        <taxon>Bacteroidota</taxon>
        <taxon>Cytophagia</taxon>
        <taxon>Cytophagales</taxon>
        <taxon>Cytophagaceae</taxon>
        <taxon>Spirosoma</taxon>
    </lineage>
</organism>
<reference evidence="3" key="1">
    <citation type="journal article" date="2019" name="Int. J. Syst. Evol. Microbiol.">
        <title>The Global Catalogue of Microorganisms (GCM) 10K type strain sequencing project: providing services to taxonomists for standard genome sequencing and annotation.</title>
        <authorList>
            <consortium name="The Broad Institute Genomics Platform"/>
            <consortium name="The Broad Institute Genome Sequencing Center for Infectious Disease"/>
            <person name="Wu L."/>
            <person name="Ma J."/>
        </authorList>
    </citation>
    <scope>NUCLEOTIDE SEQUENCE [LARGE SCALE GENOMIC DNA]</scope>
    <source>
        <strain evidence="3">KCTC 42805</strain>
    </source>
</reference>
<gene>
    <name evidence="2" type="ORF">ACFSUS_17680</name>
</gene>
<name>A0ABW5M8E6_9BACT</name>
<evidence type="ECO:0000259" key="1">
    <source>
        <dbReference type="Pfam" id="PF00535"/>
    </source>
</evidence>
<proteinExistence type="predicted"/>
<dbReference type="CDD" id="cd04196">
    <property type="entry name" value="GT_2_like_d"/>
    <property type="match status" value="1"/>
</dbReference>
<dbReference type="PANTHER" id="PTHR43685:SF11">
    <property type="entry name" value="GLYCOSYLTRANSFERASE TAGX-RELATED"/>
    <property type="match status" value="1"/>
</dbReference>
<dbReference type="PANTHER" id="PTHR43685">
    <property type="entry name" value="GLYCOSYLTRANSFERASE"/>
    <property type="match status" value="1"/>
</dbReference>
<dbReference type="InterPro" id="IPR050834">
    <property type="entry name" value="Glycosyltransf_2"/>
</dbReference>
<evidence type="ECO:0000313" key="2">
    <source>
        <dbReference type="EMBL" id="MFD2572473.1"/>
    </source>
</evidence>
<dbReference type="InterPro" id="IPR001173">
    <property type="entry name" value="Glyco_trans_2-like"/>
</dbReference>
<evidence type="ECO:0000313" key="3">
    <source>
        <dbReference type="Proteomes" id="UP001597469"/>
    </source>
</evidence>
<dbReference type="Proteomes" id="UP001597469">
    <property type="component" value="Unassembled WGS sequence"/>
</dbReference>
<dbReference type="InterPro" id="IPR029044">
    <property type="entry name" value="Nucleotide-diphossugar_trans"/>
</dbReference>
<dbReference type="Gene3D" id="3.90.550.10">
    <property type="entry name" value="Spore Coat Polysaccharide Biosynthesis Protein SpsA, Chain A"/>
    <property type="match status" value="1"/>
</dbReference>